<accession>A0AAN4Q9J8</accession>
<dbReference type="AlphaFoldDB" id="A0AAN4Q9J8"/>
<dbReference type="Proteomes" id="UP000248291">
    <property type="component" value="Unassembled WGS sequence"/>
</dbReference>
<organism evidence="1 2">
    <name type="scientific">Pseudomonas syringae pv. actinidiae</name>
    <dbReference type="NCBI Taxonomy" id="103796"/>
    <lineage>
        <taxon>Bacteria</taxon>
        <taxon>Pseudomonadati</taxon>
        <taxon>Pseudomonadota</taxon>
        <taxon>Gammaproteobacteria</taxon>
        <taxon>Pseudomonadales</taxon>
        <taxon>Pseudomonadaceae</taxon>
        <taxon>Pseudomonas</taxon>
        <taxon>Pseudomonas syringae</taxon>
    </lineage>
</organism>
<dbReference type="InterPro" id="IPR053165">
    <property type="entry name" value="HSI-I_assembly_Hcp1"/>
</dbReference>
<dbReference type="Pfam" id="PF05638">
    <property type="entry name" value="T6SS_HCP"/>
    <property type="match status" value="1"/>
</dbReference>
<dbReference type="InterPro" id="IPR036624">
    <property type="entry name" value="Hcp1-lik_sf"/>
</dbReference>
<protein>
    <submittedName>
        <fullName evidence="1">Type VI protein secretion system component Hcp</fullName>
    </submittedName>
</protein>
<dbReference type="InterPro" id="IPR008514">
    <property type="entry name" value="T6SS_Hcp"/>
</dbReference>
<sequence>MFQGAGMSIDAYLWIDGISGESTDSDCKNWVEINNFCLSATQSVSRTASSAGGATVARVYLSDFSIVKLADSATPKILEACCAGRHIKQMKLCVRRAGGDKQKHLEYVFDEVIISGVVSGNLFERSPSNFPEEVVRFNYAKVSMLYSQQSRTTGLIVGQISGGWDKIRNSTYA</sequence>
<name>A0AAN4Q9J8_PSESF</name>
<evidence type="ECO:0000313" key="2">
    <source>
        <dbReference type="Proteomes" id="UP000248291"/>
    </source>
</evidence>
<comment type="caution">
    <text evidence="1">The sequence shown here is derived from an EMBL/GenBank/DDBJ whole genome shotgun (WGS) entry which is preliminary data.</text>
</comment>
<proteinExistence type="predicted"/>
<evidence type="ECO:0000313" key="1">
    <source>
        <dbReference type="EMBL" id="GBH19948.1"/>
    </source>
</evidence>
<dbReference type="EMBL" id="BGKA01000238">
    <property type="protein sequence ID" value="GBH19948.1"/>
    <property type="molecule type" value="Genomic_DNA"/>
</dbReference>
<dbReference type="PANTHER" id="PTHR36152">
    <property type="entry name" value="CYTOPLASMIC PROTEIN-RELATED"/>
    <property type="match status" value="1"/>
</dbReference>
<dbReference type="SUPFAM" id="SSF141452">
    <property type="entry name" value="Hcp1-like"/>
    <property type="match status" value="1"/>
</dbReference>
<reference evidence="1 2" key="1">
    <citation type="submission" date="2018-04" db="EMBL/GenBank/DDBJ databases">
        <title>Draft genome sequence of Pseudomonas syringae pv. actinidiae biovar 3 strains isolated from kiwifruit in Kagawa prefecture.</title>
        <authorList>
            <person name="Tabuchi M."/>
            <person name="Saito M."/>
            <person name="Fujiwara S."/>
            <person name="Sasa N."/>
            <person name="Akimitsu K."/>
            <person name="Gomi K."/>
            <person name="Konishi-Sugita S."/>
            <person name="Hamano K."/>
            <person name="Kataoka I."/>
        </authorList>
    </citation>
    <scope>NUCLEOTIDE SEQUENCE [LARGE SCALE GENOMIC DNA]</scope>
    <source>
        <strain evidence="1 2">MAFF212211</strain>
    </source>
</reference>
<gene>
    <name evidence="1" type="ORF">KPSA3_05967</name>
</gene>
<dbReference type="PANTHER" id="PTHR36152:SF5">
    <property type="entry name" value="PROTEIN HCP1"/>
    <property type="match status" value="1"/>
</dbReference>
<dbReference type="Gene3D" id="2.30.110.20">
    <property type="entry name" value="Hcp1-like"/>
    <property type="match status" value="1"/>
</dbReference>